<dbReference type="Proteomes" id="UP000298663">
    <property type="component" value="Unassembled WGS sequence"/>
</dbReference>
<reference evidence="1 2" key="2">
    <citation type="journal article" date="2019" name="G3 (Bethesda)">
        <title>Hybrid Assembly of the Genome of the Entomopathogenic Nematode Steinernema carpocapsae Identifies the X-Chromosome.</title>
        <authorList>
            <person name="Serra L."/>
            <person name="Macchietto M."/>
            <person name="Macias-Munoz A."/>
            <person name="McGill C.J."/>
            <person name="Rodriguez I.M."/>
            <person name="Rodriguez B."/>
            <person name="Murad R."/>
            <person name="Mortazavi A."/>
        </authorList>
    </citation>
    <scope>NUCLEOTIDE SEQUENCE [LARGE SCALE GENOMIC DNA]</scope>
    <source>
        <strain evidence="1 2">ALL</strain>
    </source>
</reference>
<comment type="caution">
    <text evidence="1">The sequence shown here is derived from an EMBL/GenBank/DDBJ whole genome shotgun (WGS) entry which is preliminary data.</text>
</comment>
<dbReference type="AlphaFoldDB" id="A0A4U5NJV4"/>
<keyword evidence="2" id="KW-1185">Reference proteome</keyword>
<protein>
    <submittedName>
        <fullName evidence="1">Uncharacterized protein</fullName>
    </submittedName>
</protein>
<organism evidence="1 2">
    <name type="scientific">Steinernema carpocapsae</name>
    <name type="common">Entomopathogenic nematode</name>
    <dbReference type="NCBI Taxonomy" id="34508"/>
    <lineage>
        <taxon>Eukaryota</taxon>
        <taxon>Metazoa</taxon>
        <taxon>Ecdysozoa</taxon>
        <taxon>Nematoda</taxon>
        <taxon>Chromadorea</taxon>
        <taxon>Rhabditida</taxon>
        <taxon>Tylenchina</taxon>
        <taxon>Panagrolaimomorpha</taxon>
        <taxon>Strongyloidoidea</taxon>
        <taxon>Steinernematidae</taxon>
        <taxon>Steinernema</taxon>
    </lineage>
</organism>
<gene>
    <name evidence="1" type="ORF">L596_016670</name>
</gene>
<name>A0A4U5NJV4_STECR</name>
<dbReference type="EMBL" id="AZBU02000004">
    <property type="protein sequence ID" value="TKR83013.1"/>
    <property type="molecule type" value="Genomic_DNA"/>
</dbReference>
<accession>A0A4U5NJV4</accession>
<evidence type="ECO:0000313" key="2">
    <source>
        <dbReference type="Proteomes" id="UP000298663"/>
    </source>
</evidence>
<reference evidence="1 2" key="1">
    <citation type="journal article" date="2015" name="Genome Biol.">
        <title>Comparative genomics of Steinernema reveals deeply conserved gene regulatory networks.</title>
        <authorList>
            <person name="Dillman A.R."/>
            <person name="Macchietto M."/>
            <person name="Porter C.F."/>
            <person name="Rogers A."/>
            <person name="Williams B."/>
            <person name="Antoshechkin I."/>
            <person name="Lee M.M."/>
            <person name="Goodwin Z."/>
            <person name="Lu X."/>
            <person name="Lewis E.E."/>
            <person name="Goodrich-Blair H."/>
            <person name="Stock S.P."/>
            <person name="Adams B.J."/>
            <person name="Sternberg P.W."/>
            <person name="Mortazavi A."/>
        </authorList>
    </citation>
    <scope>NUCLEOTIDE SEQUENCE [LARGE SCALE GENOMIC DNA]</scope>
    <source>
        <strain evidence="1 2">ALL</strain>
    </source>
</reference>
<evidence type="ECO:0000313" key="1">
    <source>
        <dbReference type="EMBL" id="TKR83013.1"/>
    </source>
</evidence>
<proteinExistence type="predicted"/>
<sequence>MDNVPYSFRQSVAALLTEPKELSEIESYDFADQLWTEALQTDWRQRKYVVVVIRQMPNSTWKYVFADIYGLDQQNQFKSVDDLIKDPGFKFYRIGKLVVQGPQYRNMAIEDQKLFAITASCKSLLKLIRSMVPPSTDALPVLSISGNFDETTQTMWANCFLKSNFTNLEIDEYTPAYDPILENYLKKASILARCRLSRFDSQSTIWAPSTMAIFRRYFEDCQVFSQLHVHNSASPFAFSDFQAIFNVLLKMEFTSDQLGDYPVYTMLEAYFEEGSKSHLKSFRPDLAHPNNSNSKVDHHLRWKKSEKKDLYIEVHVYTNSNRCEISYRYY</sequence>